<comment type="caution">
    <text evidence="4">The sequence shown here is derived from an EMBL/GenBank/DDBJ whole genome shotgun (WGS) entry which is preliminary data.</text>
</comment>
<keyword evidence="2" id="KW-0732">Signal</keyword>
<gene>
    <name evidence="4" type="ORF">DWW57_00715</name>
    <name evidence="3" type="ORF">PN645_15425</name>
</gene>
<accession>A0A1Y3YIJ0</accession>
<dbReference type="RefSeq" id="WP_022160896.1">
    <property type="nucleotide sequence ID" value="NZ_BAABYK010000001.1"/>
</dbReference>
<name>A0A1Y3YIJ0_9BACT</name>
<dbReference type="PANTHER" id="PTHR12558:SF13">
    <property type="entry name" value="CELL DIVISION CYCLE PROTEIN 27 HOMOLOG"/>
    <property type="match status" value="1"/>
</dbReference>
<dbReference type="Gene3D" id="1.25.40.10">
    <property type="entry name" value="Tetratricopeptide repeat domain"/>
    <property type="match status" value="3"/>
</dbReference>
<evidence type="ECO:0000313" key="5">
    <source>
        <dbReference type="Proteomes" id="UP000284243"/>
    </source>
</evidence>
<feature type="repeat" description="TPR" evidence="1">
    <location>
        <begin position="263"/>
        <end position="296"/>
    </location>
</feature>
<keyword evidence="1" id="KW-0802">TPR repeat</keyword>
<dbReference type="InterPro" id="IPR011990">
    <property type="entry name" value="TPR-like_helical_dom_sf"/>
</dbReference>
<dbReference type="AlphaFoldDB" id="A0A1Y3YIJ0"/>
<evidence type="ECO:0000313" key="3">
    <source>
        <dbReference type="EMBL" id="MDB9224379.1"/>
    </source>
</evidence>
<organism evidence="4 5">
    <name type="scientific">Odoribacter splanchnicus</name>
    <dbReference type="NCBI Taxonomy" id="28118"/>
    <lineage>
        <taxon>Bacteria</taxon>
        <taxon>Pseudomonadati</taxon>
        <taxon>Bacteroidota</taxon>
        <taxon>Bacteroidia</taxon>
        <taxon>Bacteroidales</taxon>
        <taxon>Odoribacteraceae</taxon>
        <taxon>Odoribacter</taxon>
    </lineage>
</organism>
<evidence type="ECO:0000256" key="1">
    <source>
        <dbReference type="PROSITE-ProRule" id="PRU00339"/>
    </source>
</evidence>
<dbReference type="PROSITE" id="PS50005">
    <property type="entry name" value="TPR"/>
    <property type="match status" value="2"/>
</dbReference>
<dbReference type="EMBL" id="JAQMRD010000024">
    <property type="protein sequence ID" value="MDB9224379.1"/>
    <property type="molecule type" value="Genomic_DNA"/>
</dbReference>
<dbReference type="Proteomes" id="UP001212263">
    <property type="component" value="Unassembled WGS sequence"/>
</dbReference>
<feature type="signal peptide" evidence="2">
    <location>
        <begin position="1"/>
        <end position="19"/>
    </location>
</feature>
<dbReference type="Pfam" id="PF14559">
    <property type="entry name" value="TPR_19"/>
    <property type="match status" value="1"/>
</dbReference>
<protein>
    <submittedName>
        <fullName evidence="4">Tetratricopeptide repeat protein</fullName>
    </submittedName>
</protein>
<dbReference type="InterPro" id="IPR019734">
    <property type="entry name" value="TPR_rpt"/>
</dbReference>
<reference evidence="3" key="2">
    <citation type="submission" date="2023-01" db="EMBL/GenBank/DDBJ databases">
        <title>Human gut microbiome strain richness.</title>
        <authorList>
            <person name="Chen-Liaw A."/>
        </authorList>
    </citation>
    <scope>NUCLEOTIDE SEQUENCE</scope>
    <source>
        <strain evidence="3">RTP21484st1_B7_RTP21484_190118</strain>
    </source>
</reference>
<proteinExistence type="predicted"/>
<evidence type="ECO:0000313" key="4">
    <source>
        <dbReference type="EMBL" id="RGU58953.1"/>
    </source>
</evidence>
<feature type="chain" id="PRO_5030037888" evidence="2">
    <location>
        <begin position="20"/>
        <end position="390"/>
    </location>
</feature>
<dbReference type="EMBL" id="QRYC01000001">
    <property type="protein sequence ID" value="RGU58953.1"/>
    <property type="molecule type" value="Genomic_DNA"/>
</dbReference>
<sequence length="390" mass="45064">MRKLSFIMILLFCATFTYAQKGKVTQAISYLTSGKLDQAKKLIDEAMGHESCVAWDKAYFTKGQIYQALYESPVADYKKLDSEAVEKAWEAYQKVIELDVKKKYPKKLETQYRNLAIDFTNRAAELYNAKDFKKALASFKRVLEIKSSPILTANGEVSIDTAVIYNAGLCAQQAEEYADAEKFLKESIKLNYEPAQSYAMLSNVLKQQGKNEEALEYLHKGYEQYPDNAYMLVELINHYLLGGEPEKAEVYLDAAIKQDPKNASFYRAKGTLYEKTERPAQAEEMYVKALELDPKDFLAQYNLGNIKLTEAINFHKKVQDIVDVNEYNKELEKVYIAYESVIPYFEKALELSPDEKNTLATLRELYFKLRNQKPEYQQRYDEIKQKLEAQ</sequence>
<dbReference type="PANTHER" id="PTHR12558">
    <property type="entry name" value="CELL DIVISION CYCLE 16,23,27"/>
    <property type="match status" value="1"/>
</dbReference>
<feature type="repeat" description="TPR" evidence="1">
    <location>
        <begin position="195"/>
        <end position="228"/>
    </location>
</feature>
<reference evidence="4 5" key="1">
    <citation type="submission" date="2018-08" db="EMBL/GenBank/DDBJ databases">
        <title>A genome reference for cultivated species of the human gut microbiota.</title>
        <authorList>
            <person name="Zou Y."/>
            <person name="Xue W."/>
            <person name="Luo G."/>
        </authorList>
    </citation>
    <scope>NUCLEOTIDE SEQUENCE [LARGE SCALE GENOMIC DNA]</scope>
    <source>
        <strain evidence="4 5">AF16-14</strain>
    </source>
</reference>
<dbReference type="SUPFAM" id="SSF48452">
    <property type="entry name" value="TPR-like"/>
    <property type="match status" value="3"/>
</dbReference>
<dbReference type="SMART" id="SM00028">
    <property type="entry name" value="TPR"/>
    <property type="match status" value="5"/>
</dbReference>
<evidence type="ECO:0000256" key="2">
    <source>
        <dbReference type="SAM" id="SignalP"/>
    </source>
</evidence>
<dbReference type="Proteomes" id="UP000284243">
    <property type="component" value="Unassembled WGS sequence"/>
</dbReference>